<feature type="compositionally biased region" description="Pro residues" evidence="11">
    <location>
        <begin position="711"/>
        <end position="721"/>
    </location>
</feature>
<evidence type="ECO:0000256" key="8">
    <source>
        <dbReference type="ARBA" id="ARBA00038271"/>
    </source>
</evidence>
<evidence type="ECO:0000256" key="7">
    <source>
        <dbReference type="ARBA" id="ARBA00022840"/>
    </source>
</evidence>
<dbReference type="GO" id="GO:0005737">
    <property type="term" value="C:cytoplasm"/>
    <property type="evidence" value="ECO:0007669"/>
    <property type="project" value="TreeGrafter"/>
</dbReference>
<reference evidence="14 15" key="1">
    <citation type="submission" date="2018-03" db="EMBL/GenBank/DDBJ databases">
        <authorList>
            <person name="Guldener U."/>
        </authorList>
    </citation>
    <scope>NUCLEOTIDE SEQUENCE [LARGE SCALE GENOMIC DNA]</scope>
    <source>
        <strain evidence="14 15">NBRC100155</strain>
    </source>
</reference>
<dbReference type="GO" id="GO:0004674">
    <property type="term" value="F:protein serine/threonine kinase activity"/>
    <property type="evidence" value="ECO:0007669"/>
    <property type="project" value="UniProtKB-KW"/>
</dbReference>
<evidence type="ECO:0000256" key="5">
    <source>
        <dbReference type="ARBA" id="ARBA00022741"/>
    </source>
</evidence>
<feature type="region of interest" description="Disordered" evidence="11">
    <location>
        <begin position="1331"/>
        <end position="1432"/>
    </location>
</feature>
<dbReference type="PANTHER" id="PTHR22988">
    <property type="entry name" value="MYOTONIC DYSTROPHY S/T KINASE-RELATED"/>
    <property type="match status" value="1"/>
</dbReference>
<dbReference type="Pfam" id="PF00069">
    <property type="entry name" value="Pkinase"/>
    <property type="match status" value="2"/>
</dbReference>
<feature type="compositionally biased region" description="Low complexity" evidence="11">
    <location>
        <begin position="595"/>
        <end position="607"/>
    </location>
</feature>
<evidence type="ECO:0000256" key="11">
    <source>
        <dbReference type="SAM" id="MobiDB-lite"/>
    </source>
</evidence>
<feature type="region of interest" description="Disordered" evidence="11">
    <location>
        <begin position="1053"/>
        <end position="1072"/>
    </location>
</feature>
<feature type="compositionally biased region" description="Polar residues" evidence="11">
    <location>
        <begin position="683"/>
        <end position="695"/>
    </location>
</feature>
<feature type="region of interest" description="Disordered" evidence="11">
    <location>
        <begin position="813"/>
        <end position="929"/>
    </location>
</feature>
<evidence type="ECO:0000259" key="13">
    <source>
        <dbReference type="PROSITE" id="PS51285"/>
    </source>
</evidence>
<evidence type="ECO:0000256" key="10">
    <source>
        <dbReference type="ARBA" id="ARBA00048679"/>
    </source>
</evidence>
<organism evidence="14 15">
    <name type="scientific">Ustilago trichophora</name>
    <dbReference type="NCBI Taxonomy" id="86804"/>
    <lineage>
        <taxon>Eukaryota</taxon>
        <taxon>Fungi</taxon>
        <taxon>Dikarya</taxon>
        <taxon>Basidiomycota</taxon>
        <taxon>Ustilaginomycotina</taxon>
        <taxon>Ustilaginomycetes</taxon>
        <taxon>Ustilaginales</taxon>
        <taxon>Ustilaginaceae</taxon>
        <taxon>Ustilago</taxon>
    </lineage>
</organism>
<dbReference type="PROSITE" id="PS00108">
    <property type="entry name" value="PROTEIN_KINASE_ST"/>
    <property type="match status" value="1"/>
</dbReference>
<evidence type="ECO:0000313" key="15">
    <source>
        <dbReference type="Proteomes" id="UP000324022"/>
    </source>
</evidence>
<dbReference type="InterPro" id="IPR011009">
    <property type="entry name" value="Kinase-like_dom_sf"/>
</dbReference>
<feature type="compositionally biased region" description="Polar residues" evidence="11">
    <location>
        <begin position="479"/>
        <end position="494"/>
    </location>
</feature>
<evidence type="ECO:0000256" key="2">
    <source>
        <dbReference type="ARBA" id="ARBA00022527"/>
    </source>
</evidence>
<keyword evidence="7" id="KW-0067">ATP-binding</keyword>
<feature type="region of interest" description="Disordered" evidence="11">
    <location>
        <begin position="954"/>
        <end position="1017"/>
    </location>
</feature>
<dbReference type="PANTHER" id="PTHR22988:SF71">
    <property type="entry name" value="CITRON RHO-INTERACTING KINASE"/>
    <property type="match status" value="1"/>
</dbReference>
<dbReference type="PROSITE" id="PS51285">
    <property type="entry name" value="AGC_KINASE_CTER"/>
    <property type="match status" value="1"/>
</dbReference>
<keyword evidence="5" id="KW-0547">Nucleotide-binding</keyword>
<comment type="similarity">
    <text evidence="8">Belongs to the protein kinase superfamily. STE Ser/Thr protein kinase family. COT1 subfamily.</text>
</comment>
<protein>
    <recommendedName>
        <fullName evidence="1">non-specific serine/threonine protein kinase</fullName>
        <ecNumber evidence="1">2.7.11.1</ecNumber>
    </recommendedName>
</protein>
<dbReference type="GO" id="GO:0031032">
    <property type="term" value="P:actomyosin structure organization"/>
    <property type="evidence" value="ECO:0007669"/>
    <property type="project" value="TreeGrafter"/>
</dbReference>
<evidence type="ECO:0000256" key="9">
    <source>
        <dbReference type="ARBA" id="ARBA00047899"/>
    </source>
</evidence>
<dbReference type="GO" id="GO:0005524">
    <property type="term" value="F:ATP binding"/>
    <property type="evidence" value="ECO:0007669"/>
    <property type="project" value="UniProtKB-KW"/>
</dbReference>
<keyword evidence="2" id="KW-0723">Serine/threonine-protein kinase</keyword>
<feature type="compositionally biased region" description="Polar residues" evidence="11">
    <location>
        <begin position="840"/>
        <end position="849"/>
    </location>
</feature>
<sequence>MTSESPPWQDRHDSIREVLQTKGVRAALRDFQISHSSVSSLCATSTNGSNTTKSDADISTSSLGTLLDISLVIAWSADGLPPSKDPNPFRAAAAPSLLYLRQASLQVQDFKTIKVLQKSAGSLVEVVKNRLDGRVYVLKSLVKGFARRNAAIQTPINETKLLQRQSSDSATTSGSHALQLLTPQLLAAFQTQNSVHVLMEYVPSGDFSELLMAASSCGAEYPGRASTGLLIEDWILRYSVDMIQAIAWVHAQGFAHRDIKPGNFLLDQSGHLKLCDFSSAAPFSDFGSSQSSGTPNRARHPLSRPDRKVWAFYCSQPTGTCDYLSPEVLEAEEKRVLERQQQYGMSSLDDILGLKRQNCLPSSSDAAAAPERSPGMYGPEVDWWSFGVMLYEMRFGVLPFFASRMEQTYEKIKDHRSSLKFDPAVNCSGQLRNLIQCLLIDAENRLGRISSEEIQQHGFYRLQNIDWSKQRPLQPPFTPNANVKDSTAGNTSGQEAGPINGIAARFPDTSLSLVPSLPSFSALYNGNPDDFPAFADSRELESESIRQQQSWWQGELDTTQHHSINAMPHQDDYGTQTADAGAALPDVEVPSMPRSSSSPAVVLSSASQSETLRDTSSYLAGAASPYVSRSAPRWSDCDTTFIGFSYLPQRDAFKSTADRPEGRSPGEMSTAASLDDLVPKTGASPNSWPASTPVASTPFHRGGSHSLTMLPTPPSFAPSPIAPQIGAAGSEEAENARRTSINLARSSALSFAQQQNFVTPARKPSYMAMHDRFRQMQGQEAPIPEAASANCTPAIPASPYPFPMASVARTSKFTGGKKTMLQRRDLDRARSATPGGGSVGSDSRQSGGSNAVREMSEREAWDEMMAAVQKSVRKKQPVAPVPPTPVASSAARTSGLPRSSTDPELSASKPVSAYTSRRTQLQCPADGLVSRRVSSRAALQPLDAPRQAIDKAKQVNQNGDDKPSLTVQPSGALRQRRSRANLIAPRATVKVIPPESPQGSPPGNFLKESPRPGVFPQGQYALDIDMYDSDGSDDSTVGRRNLKHRKSARQLLIRAQERSTPTKPKRAQSPPLTEAFASAPSVAAVLEAAGARSSPPILLSDQSVRSCNSSRDVSYEHGNDVASAPARVRAISIQRPDKASPDINNEVLSTSLGKTSVTFAPMAYIPVLGAIPPYRDAREGSSSLDGHSDQLGAPRESGRSAKTIRRKDSGEMLSQYRKAKGMGRATSMLSLSDRAKADAEAPSSRPGTALSSSPVESDGVDDFILGHVESRIRSMAPGGSLPGRTIRRFSSALSLKERERVTIERPASQDGAAKTSRGFGRFRSRIASSTLCEEPSEELLGEEAKSKTADRRAPAEGLARTRKGSSSSTNSNSNTTTDDQQIKPTTSRLGRRMGDTLPRSFAIRNSSASASTLRKTPLDPTLEVAQDGEPPGKADVSLMTGLNQRHNALQGSLLGLEARLARLKARLEN</sequence>
<accession>A0A5C3EGK2</accession>
<feature type="compositionally biased region" description="Basic and acidic residues" evidence="11">
    <location>
        <begin position="954"/>
        <end position="963"/>
    </location>
</feature>
<evidence type="ECO:0000259" key="12">
    <source>
        <dbReference type="PROSITE" id="PS50011"/>
    </source>
</evidence>
<evidence type="ECO:0000256" key="1">
    <source>
        <dbReference type="ARBA" id="ARBA00012513"/>
    </source>
</evidence>
<feature type="compositionally biased region" description="Polar residues" evidence="11">
    <location>
        <begin position="913"/>
        <end position="922"/>
    </location>
</feature>
<dbReference type="InterPro" id="IPR000961">
    <property type="entry name" value="AGC-kinase_C"/>
</dbReference>
<dbReference type="InterPro" id="IPR045270">
    <property type="entry name" value="STKc_AGC"/>
</dbReference>
<dbReference type="SMART" id="SM00220">
    <property type="entry name" value="S_TKc"/>
    <property type="match status" value="1"/>
</dbReference>
<proteinExistence type="inferred from homology"/>
<evidence type="ECO:0000313" key="14">
    <source>
        <dbReference type="EMBL" id="SPO28319.1"/>
    </source>
</evidence>
<feature type="region of interest" description="Disordered" evidence="11">
    <location>
        <begin position="586"/>
        <end position="607"/>
    </location>
</feature>
<feature type="compositionally biased region" description="Basic and acidic residues" evidence="11">
    <location>
        <begin position="1342"/>
        <end position="1354"/>
    </location>
</feature>
<dbReference type="Gene3D" id="3.30.200.20">
    <property type="entry name" value="Phosphorylase Kinase, domain 1"/>
    <property type="match status" value="1"/>
</dbReference>
<dbReference type="PROSITE" id="PS50011">
    <property type="entry name" value="PROTEIN_KINASE_DOM"/>
    <property type="match status" value="1"/>
</dbReference>
<keyword evidence="4" id="KW-0808">Transferase</keyword>
<evidence type="ECO:0000256" key="6">
    <source>
        <dbReference type="ARBA" id="ARBA00022777"/>
    </source>
</evidence>
<feature type="compositionally biased region" description="Basic and acidic residues" evidence="11">
    <location>
        <begin position="653"/>
        <end position="664"/>
    </location>
</feature>
<dbReference type="OrthoDB" id="3359639at2759"/>
<dbReference type="GO" id="GO:0005856">
    <property type="term" value="C:cytoskeleton"/>
    <property type="evidence" value="ECO:0007669"/>
    <property type="project" value="TreeGrafter"/>
</dbReference>
<dbReference type="Proteomes" id="UP000324022">
    <property type="component" value="Unassembled WGS sequence"/>
</dbReference>
<dbReference type="InterPro" id="IPR008271">
    <property type="entry name" value="Ser/Thr_kinase_AS"/>
</dbReference>
<keyword evidence="3" id="KW-0597">Phosphoprotein</keyword>
<keyword evidence="6 14" id="KW-0418">Kinase</keyword>
<dbReference type="Gene3D" id="1.10.510.10">
    <property type="entry name" value="Transferase(Phosphotransferase) domain 1"/>
    <property type="match status" value="1"/>
</dbReference>
<dbReference type="SUPFAM" id="SSF56112">
    <property type="entry name" value="Protein kinase-like (PK-like)"/>
    <property type="match status" value="1"/>
</dbReference>
<dbReference type="EMBL" id="OOIN01000022">
    <property type="protein sequence ID" value="SPO28319.1"/>
    <property type="molecule type" value="Genomic_DNA"/>
</dbReference>
<keyword evidence="15" id="KW-1185">Reference proteome</keyword>
<feature type="region of interest" description="Disordered" evidence="11">
    <location>
        <begin position="653"/>
        <end position="738"/>
    </location>
</feature>
<dbReference type="InterPro" id="IPR050839">
    <property type="entry name" value="Rho-assoc_Ser/Thr_Kinase"/>
</dbReference>
<feature type="compositionally biased region" description="Polar residues" evidence="11">
    <location>
        <begin position="1378"/>
        <end position="1388"/>
    </location>
</feature>
<evidence type="ECO:0000256" key="3">
    <source>
        <dbReference type="ARBA" id="ARBA00022553"/>
    </source>
</evidence>
<feature type="region of interest" description="Disordered" evidence="11">
    <location>
        <begin position="477"/>
        <end position="496"/>
    </location>
</feature>
<evidence type="ECO:0000256" key="4">
    <source>
        <dbReference type="ARBA" id="ARBA00022679"/>
    </source>
</evidence>
<gene>
    <name evidence="14" type="ORF">UTRI_04716</name>
</gene>
<feature type="compositionally biased region" description="Polar residues" evidence="11">
    <location>
        <begin position="1403"/>
        <end position="1414"/>
    </location>
</feature>
<name>A0A5C3EGK2_9BASI</name>
<dbReference type="CDD" id="cd05123">
    <property type="entry name" value="STKc_AGC"/>
    <property type="match status" value="1"/>
</dbReference>
<comment type="catalytic activity">
    <reaction evidence="10">
        <text>L-seryl-[protein] + ATP = O-phospho-L-seryl-[protein] + ADP + H(+)</text>
        <dbReference type="Rhea" id="RHEA:17989"/>
        <dbReference type="Rhea" id="RHEA-COMP:9863"/>
        <dbReference type="Rhea" id="RHEA-COMP:11604"/>
        <dbReference type="ChEBI" id="CHEBI:15378"/>
        <dbReference type="ChEBI" id="CHEBI:29999"/>
        <dbReference type="ChEBI" id="CHEBI:30616"/>
        <dbReference type="ChEBI" id="CHEBI:83421"/>
        <dbReference type="ChEBI" id="CHEBI:456216"/>
        <dbReference type="EC" id="2.7.11.1"/>
    </reaction>
</comment>
<dbReference type="InterPro" id="IPR000719">
    <property type="entry name" value="Prot_kinase_dom"/>
</dbReference>
<comment type="catalytic activity">
    <reaction evidence="9">
        <text>L-threonyl-[protein] + ATP = O-phospho-L-threonyl-[protein] + ADP + H(+)</text>
        <dbReference type="Rhea" id="RHEA:46608"/>
        <dbReference type="Rhea" id="RHEA-COMP:11060"/>
        <dbReference type="Rhea" id="RHEA-COMP:11605"/>
        <dbReference type="ChEBI" id="CHEBI:15378"/>
        <dbReference type="ChEBI" id="CHEBI:30013"/>
        <dbReference type="ChEBI" id="CHEBI:30616"/>
        <dbReference type="ChEBI" id="CHEBI:61977"/>
        <dbReference type="ChEBI" id="CHEBI:456216"/>
        <dbReference type="EC" id="2.7.11.1"/>
    </reaction>
</comment>
<dbReference type="EC" id="2.7.11.1" evidence="1"/>
<feature type="compositionally biased region" description="Low complexity" evidence="11">
    <location>
        <begin position="1365"/>
        <end position="1377"/>
    </location>
</feature>
<feature type="region of interest" description="Disordered" evidence="11">
    <location>
        <begin position="1177"/>
        <end position="1259"/>
    </location>
</feature>
<feature type="domain" description="AGC-kinase C-terminal" evidence="13">
    <location>
        <begin position="463"/>
        <end position="546"/>
    </location>
</feature>
<feature type="compositionally biased region" description="Polar residues" evidence="11">
    <location>
        <begin position="1245"/>
        <end position="1255"/>
    </location>
</feature>
<feature type="domain" description="Protein kinase" evidence="12">
    <location>
        <begin position="110"/>
        <end position="460"/>
    </location>
</feature>